<accession>A0A2G9TY61</accession>
<keyword evidence="3" id="KW-1185">Reference proteome</keyword>
<proteinExistence type="predicted"/>
<dbReference type="OrthoDB" id="2866996at2759"/>
<keyword evidence="1" id="KW-0326">Glycosidase</keyword>
<keyword evidence="1" id="KW-0378">Hydrolase</keyword>
<gene>
    <name evidence="2" type="ORF">TELCIR_15487</name>
</gene>
<evidence type="ECO:0000313" key="2">
    <source>
        <dbReference type="EMBL" id="PIO62933.1"/>
    </source>
</evidence>
<sequence>MVDYKFKSKSNLCFCRSTMLNHIDDSEWSYTSKQLVHRQHKPAAILTNLMMVFSHFPIPFQCRQSLVDLHHCEYLKSPHFIDRYAYFSQANQATTYKIQTEHYRRHRNLLLSSGLGNTMCALYWQLNDVWAAPTWSTIDFDLNWKMAHYEVRRFMAPVIVVIVSHSLSISLC</sequence>
<dbReference type="EMBL" id="KZ351496">
    <property type="protein sequence ID" value="PIO62933.1"/>
    <property type="molecule type" value="Genomic_DNA"/>
</dbReference>
<dbReference type="AlphaFoldDB" id="A0A2G9TY61"/>
<evidence type="ECO:0008006" key="4">
    <source>
        <dbReference type="Google" id="ProtNLM"/>
    </source>
</evidence>
<evidence type="ECO:0000313" key="3">
    <source>
        <dbReference type="Proteomes" id="UP000230423"/>
    </source>
</evidence>
<dbReference type="Gene3D" id="3.20.20.80">
    <property type="entry name" value="Glycosidases"/>
    <property type="match status" value="1"/>
</dbReference>
<dbReference type="PANTHER" id="PTHR43730:SF1">
    <property type="entry name" value="BETA-MANNOSIDASE"/>
    <property type="match status" value="1"/>
</dbReference>
<dbReference type="InterPro" id="IPR050887">
    <property type="entry name" value="Beta-mannosidase_GH2"/>
</dbReference>
<evidence type="ECO:0000256" key="1">
    <source>
        <dbReference type="ARBA" id="ARBA00023295"/>
    </source>
</evidence>
<dbReference type="SUPFAM" id="SSF51445">
    <property type="entry name" value="(Trans)glycosidases"/>
    <property type="match status" value="1"/>
</dbReference>
<dbReference type="Proteomes" id="UP000230423">
    <property type="component" value="Unassembled WGS sequence"/>
</dbReference>
<dbReference type="InterPro" id="IPR017853">
    <property type="entry name" value="GH"/>
</dbReference>
<name>A0A2G9TY61_TELCI</name>
<organism evidence="2 3">
    <name type="scientific">Teladorsagia circumcincta</name>
    <name type="common">Brown stomach worm</name>
    <name type="synonym">Ostertagia circumcincta</name>
    <dbReference type="NCBI Taxonomy" id="45464"/>
    <lineage>
        <taxon>Eukaryota</taxon>
        <taxon>Metazoa</taxon>
        <taxon>Ecdysozoa</taxon>
        <taxon>Nematoda</taxon>
        <taxon>Chromadorea</taxon>
        <taxon>Rhabditida</taxon>
        <taxon>Rhabditina</taxon>
        <taxon>Rhabditomorpha</taxon>
        <taxon>Strongyloidea</taxon>
        <taxon>Trichostrongylidae</taxon>
        <taxon>Teladorsagia</taxon>
    </lineage>
</organism>
<dbReference type="GO" id="GO:0006516">
    <property type="term" value="P:glycoprotein catabolic process"/>
    <property type="evidence" value="ECO:0007669"/>
    <property type="project" value="TreeGrafter"/>
</dbReference>
<protein>
    <recommendedName>
        <fullName evidence="4">Beta-mannosidase</fullName>
    </recommendedName>
</protein>
<dbReference type="GO" id="GO:0004567">
    <property type="term" value="F:beta-mannosidase activity"/>
    <property type="evidence" value="ECO:0007669"/>
    <property type="project" value="TreeGrafter"/>
</dbReference>
<reference evidence="2 3" key="1">
    <citation type="submission" date="2015-09" db="EMBL/GenBank/DDBJ databases">
        <title>Draft genome of the parasitic nematode Teladorsagia circumcincta isolate WARC Sus (inbred).</title>
        <authorList>
            <person name="Mitreva M."/>
        </authorList>
    </citation>
    <scope>NUCLEOTIDE SEQUENCE [LARGE SCALE GENOMIC DNA]</scope>
    <source>
        <strain evidence="2 3">S</strain>
    </source>
</reference>
<dbReference type="PANTHER" id="PTHR43730">
    <property type="entry name" value="BETA-MANNOSIDASE"/>
    <property type="match status" value="1"/>
</dbReference>